<dbReference type="RefSeq" id="WP_026936464.1">
    <property type="nucleotide sequence ID" value="NZ_CP028426.1"/>
</dbReference>
<evidence type="ECO:0000313" key="1">
    <source>
        <dbReference type="EMBL" id="MDJ1371991.1"/>
    </source>
</evidence>
<comment type="caution">
    <text evidence="1">The sequence shown here is derived from an EMBL/GenBank/DDBJ whole genome shotgun (WGS) entry which is preliminary data.</text>
</comment>
<reference evidence="1" key="2">
    <citation type="journal article" date="2022" name="Sci. Rep.">
        <title>In silico prediction of the enzymes involved in the degradation of the herbicide molinate by Gulosibacter molinativorax ON4T.</title>
        <authorList>
            <person name="Lopes A.R."/>
            <person name="Bunin E."/>
            <person name="Viana A.T."/>
            <person name="Froufe H."/>
            <person name="Munoz-Merida A."/>
            <person name="Pinho D."/>
            <person name="Figueiredo J."/>
            <person name="Barroso C."/>
            <person name="Vaz-Moreira I."/>
            <person name="Bellanger X."/>
            <person name="Egas C."/>
            <person name="Nunes O.C."/>
        </authorList>
    </citation>
    <scope>NUCLEOTIDE SEQUENCE</scope>
    <source>
        <strain evidence="1">ON4</strain>
    </source>
</reference>
<keyword evidence="2" id="KW-1185">Reference proteome</keyword>
<dbReference type="EMBL" id="PXVD01000018">
    <property type="protein sequence ID" value="MDJ1371991.1"/>
    <property type="molecule type" value="Genomic_DNA"/>
</dbReference>
<evidence type="ECO:0000313" key="2">
    <source>
        <dbReference type="Proteomes" id="UP001170379"/>
    </source>
</evidence>
<dbReference type="InterPro" id="IPR052552">
    <property type="entry name" value="YeaO-like"/>
</dbReference>
<protein>
    <submittedName>
        <fullName evidence="1">DUF488 domain-containing protein</fullName>
    </submittedName>
</protein>
<dbReference type="Pfam" id="PF22752">
    <property type="entry name" value="DUF488-N3i"/>
    <property type="match status" value="1"/>
</dbReference>
<proteinExistence type="predicted"/>
<organism evidence="1 2">
    <name type="scientific">Gulosibacter molinativorax</name>
    <dbReference type="NCBI Taxonomy" id="256821"/>
    <lineage>
        <taxon>Bacteria</taxon>
        <taxon>Bacillati</taxon>
        <taxon>Actinomycetota</taxon>
        <taxon>Actinomycetes</taxon>
        <taxon>Micrococcales</taxon>
        <taxon>Microbacteriaceae</taxon>
        <taxon>Gulosibacter</taxon>
    </lineage>
</organism>
<accession>A0ABT7C9V1</accession>
<sequence>MVDIRVARVYDEPEPESRYRVLVDRLWPRGIKKEALAYDEWDKNVAPSPDLRKWFGHEPERFDEFTNRYRQELDESDAPQQLLEAAGTRDISLLIAAKDHQHNHGIVLRDYLREVAAD</sequence>
<dbReference type="PANTHER" id="PTHR36849">
    <property type="entry name" value="CYTOPLASMIC PROTEIN-RELATED"/>
    <property type="match status" value="1"/>
</dbReference>
<name>A0ABT7C9V1_9MICO</name>
<dbReference type="PANTHER" id="PTHR36849:SF1">
    <property type="entry name" value="CYTOPLASMIC PROTEIN"/>
    <property type="match status" value="1"/>
</dbReference>
<gene>
    <name evidence="1" type="ORF">C7K25_11530</name>
</gene>
<dbReference type="Proteomes" id="UP001170379">
    <property type="component" value="Unassembled WGS sequence"/>
</dbReference>
<reference evidence="1" key="1">
    <citation type="submission" date="2018-03" db="EMBL/GenBank/DDBJ databases">
        <authorList>
            <person name="Nunes O.C."/>
            <person name="Lopes A.R."/>
            <person name="Froufe H."/>
            <person name="Munoz-Merida A."/>
            <person name="Barroso C."/>
            <person name="Egas C."/>
        </authorList>
    </citation>
    <scope>NUCLEOTIDE SEQUENCE</scope>
    <source>
        <strain evidence="1">ON4</strain>
    </source>
</reference>